<dbReference type="InterPro" id="IPR045030">
    <property type="entry name" value="LYSM1-4"/>
</dbReference>
<dbReference type="PANTHER" id="PTHR20932">
    <property type="entry name" value="LYSM AND PUTATIVE PEPTIDOGLYCAN-BINDING DOMAIN-CONTAINING PROTEIN"/>
    <property type="match status" value="1"/>
</dbReference>
<evidence type="ECO:0000313" key="5">
    <source>
        <dbReference type="Proteomes" id="UP000007875"/>
    </source>
</evidence>
<dbReference type="PANTHER" id="PTHR20932:SF13">
    <property type="entry name" value="LD36653P"/>
    <property type="match status" value="1"/>
</dbReference>
<evidence type="ECO:0000256" key="2">
    <source>
        <dbReference type="SAM" id="Phobius"/>
    </source>
</evidence>
<reference evidence="4" key="3">
    <citation type="submission" date="2025-09" db="UniProtKB">
        <authorList>
            <consortium name="Ensembl"/>
        </authorList>
    </citation>
    <scope>IDENTIFICATION</scope>
</reference>
<dbReference type="Ensembl" id="ENSCSAVT00000006820.1">
    <property type="protein sequence ID" value="ENSCSAVP00000006734.1"/>
    <property type="gene ID" value="ENSCSAVG00000004033.1"/>
</dbReference>
<protein>
    <recommendedName>
        <fullName evidence="3">LysM domain-containing protein</fullName>
    </recommendedName>
</protein>
<proteinExistence type="predicted"/>
<dbReference type="OMA" id="IALQFCC"/>
<dbReference type="InterPro" id="IPR036779">
    <property type="entry name" value="LysM_dom_sf"/>
</dbReference>
<feature type="compositionally biased region" description="Polar residues" evidence="1">
    <location>
        <begin position="133"/>
        <end position="143"/>
    </location>
</feature>
<reference evidence="5" key="1">
    <citation type="submission" date="2003-08" db="EMBL/GenBank/DDBJ databases">
        <authorList>
            <person name="Birren B."/>
            <person name="Nusbaum C."/>
            <person name="Abebe A."/>
            <person name="Abouelleil A."/>
            <person name="Adekoya E."/>
            <person name="Ait-zahra M."/>
            <person name="Allen N."/>
            <person name="Allen T."/>
            <person name="An P."/>
            <person name="Anderson M."/>
            <person name="Anderson S."/>
            <person name="Arachchi H."/>
            <person name="Armbruster J."/>
            <person name="Bachantsang P."/>
            <person name="Baldwin J."/>
            <person name="Barry A."/>
            <person name="Bayul T."/>
            <person name="Blitshsteyn B."/>
            <person name="Bloom T."/>
            <person name="Blye J."/>
            <person name="Boguslavskiy L."/>
            <person name="Borowsky M."/>
            <person name="Boukhgalter B."/>
            <person name="Brunache A."/>
            <person name="Butler J."/>
            <person name="Calixte N."/>
            <person name="Calvo S."/>
            <person name="Camarata J."/>
            <person name="Campo K."/>
            <person name="Chang J."/>
            <person name="Cheshatsang Y."/>
            <person name="Citroen M."/>
            <person name="Collymore A."/>
            <person name="Considine T."/>
            <person name="Cook A."/>
            <person name="Cooke P."/>
            <person name="Corum B."/>
            <person name="Cuomo C."/>
            <person name="David R."/>
            <person name="Dawoe T."/>
            <person name="Degray S."/>
            <person name="Dodge S."/>
            <person name="Dooley K."/>
            <person name="Dorje P."/>
            <person name="Dorjee K."/>
            <person name="Dorris L."/>
            <person name="Duffey N."/>
            <person name="Dupes A."/>
            <person name="Elkins T."/>
            <person name="Engels R."/>
            <person name="Erickson J."/>
            <person name="Farina A."/>
            <person name="Faro S."/>
            <person name="Ferreira P."/>
            <person name="Fischer H."/>
            <person name="Fitzgerald M."/>
            <person name="Foley K."/>
            <person name="Gage D."/>
            <person name="Galagan J."/>
            <person name="Gearin G."/>
            <person name="Gnerre S."/>
            <person name="Gnirke A."/>
            <person name="Goyette A."/>
            <person name="Graham J."/>
            <person name="Grandbois E."/>
            <person name="Gyaltsen K."/>
            <person name="Hafez N."/>
            <person name="Hagopian D."/>
            <person name="Hagos B."/>
            <person name="Hall J."/>
            <person name="Hatcher B."/>
            <person name="Heller A."/>
            <person name="Higgins H."/>
            <person name="Honan T."/>
            <person name="Horn A."/>
            <person name="Houde N."/>
            <person name="Hughes L."/>
            <person name="Hulme W."/>
            <person name="Husby E."/>
            <person name="Iliev I."/>
            <person name="Jaffe D."/>
            <person name="Jones C."/>
            <person name="Kamal M."/>
            <person name="Kamat A."/>
            <person name="Kamvysselis M."/>
            <person name="Karlsson E."/>
            <person name="Kells C."/>
            <person name="Kieu A."/>
            <person name="Kisner P."/>
            <person name="Kodira C."/>
            <person name="Kulbokas E."/>
            <person name="Labutti K."/>
            <person name="Lama D."/>
            <person name="Landers T."/>
            <person name="Leger J."/>
            <person name="Levine S."/>
            <person name="Lewis D."/>
            <person name="Lewis T."/>
            <person name="Lindblad-toh K."/>
            <person name="Liu X."/>
            <person name="Lokyitsang T."/>
            <person name="Lokyitsang Y."/>
            <person name="Lucien O."/>
            <person name="Lui A."/>
            <person name="Ma L.J."/>
            <person name="Mabbitt R."/>
            <person name="Macdonald J."/>
            <person name="Maclean C."/>
            <person name="Major J."/>
            <person name="Manning J."/>
            <person name="Marabella R."/>
            <person name="Maru K."/>
            <person name="Matthews C."/>
            <person name="Mauceli E."/>
            <person name="Mccarthy M."/>
            <person name="Mcdonough S."/>
            <person name="Mcghee T."/>
            <person name="Meldrim J."/>
            <person name="Meneus L."/>
            <person name="Mesirov J."/>
            <person name="Mihalev A."/>
            <person name="Mihova T."/>
            <person name="Mikkelsen T."/>
            <person name="Mlenga V."/>
            <person name="Moru K."/>
            <person name="Mozes J."/>
            <person name="Mulrain L."/>
            <person name="Munson G."/>
            <person name="Naylor J."/>
            <person name="Newes C."/>
            <person name="Nguyen C."/>
            <person name="Nguyen N."/>
            <person name="Nguyen T."/>
            <person name="Nicol R."/>
            <person name="Nielsen C."/>
            <person name="Nizzari M."/>
            <person name="Norbu C."/>
            <person name="Norbu N."/>
            <person name="O'donnell P."/>
            <person name="Okoawo O."/>
            <person name="O'leary S."/>
            <person name="Omotosho B."/>
            <person name="O'neill K."/>
            <person name="Osman S."/>
            <person name="Parker S."/>
            <person name="Perrin D."/>
            <person name="Phunkhang P."/>
            <person name="Piqani B."/>
            <person name="Purcell S."/>
            <person name="Rachupka T."/>
            <person name="Ramasamy U."/>
            <person name="Rameau R."/>
            <person name="Ray V."/>
            <person name="Raymond C."/>
            <person name="Retta R."/>
            <person name="Richardson S."/>
            <person name="Rise C."/>
            <person name="Rodriguez J."/>
            <person name="Rogers J."/>
            <person name="Rogov P."/>
            <person name="Rutman M."/>
            <person name="Schupbach R."/>
            <person name="Seaman C."/>
            <person name="Settipalli S."/>
            <person name="Sharpe T."/>
            <person name="Sheridan J."/>
            <person name="Sherpa N."/>
            <person name="Shi J."/>
            <person name="Smirnov S."/>
            <person name="Smith C."/>
            <person name="Sougnez C."/>
            <person name="Spencer B."/>
            <person name="Stalker J."/>
            <person name="Stange-thomann N."/>
            <person name="Stavropoulos S."/>
            <person name="Stetson K."/>
            <person name="Stone C."/>
            <person name="Stone S."/>
            <person name="Stubbs M."/>
            <person name="Talamas J."/>
            <person name="Tchuinga P."/>
            <person name="Tenzing P."/>
            <person name="Tesfaye S."/>
            <person name="Theodore J."/>
            <person name="Thoulutsang Y."/>
            <person name="Topham K."/>
            <person name="Towey S."/>
            <person name="Tsamla T."/>
            <person name="Tsomo N."/>
            <person name="Vallee D."/>
            <person name="Vassiliev H."/>
            <person name="Venkataraman V."/>
            <person name="Vinson J."/>
            <person name="Vo A."/>
            <person name="Wade C."/>
            <person name="Wang S."/>
            <person name="Wangchuk T."/>
            <person name="Wangdi T."/>
            <person name="Whittaker C."/>
            <person name="Wilkinson J."/>
            <person name="Wu Y."/>
            <person name="Wyman D."/>
            <person name="Yadav S."/>
            <person name="Yang S."/>
            <person name="Yang X."/>
            <person name="Yeager S."/>
            <person name="Yee E."/>
            <person name="Young G."/>
            <person name="Zainoun J."/>
            <person name="Zembeck L."/>
            <person name="Zimmer A."/>
            <person name="Zody M."/>
            <person name="Lander E."/>
        </authorList>
    </citation>
    <scope>NUCLEOTIDE SEQUENCE [LARGE SCALE GENOMIC DNA]</scope>
</reference>
<dbReference type="GeneTree" id="ENSGT00940000170071"/>
<keyword evidence="2" id="KW-0812">Transmembrane</keyword>
<feature type="region of interest" description="Disordered" evidence="1">
    <location>
        <begin position="123"/>
        <end position="145"/>
    </location>
</feature>
<name>H2YN32_CIOSA</name>
<keyword evidence="5" id="KW-1185">Reference proteome</keyword>
<dbReference type="Proteomes" id="UP000007875">
    <property type="component" value="Unassembled WGS sequence"/>
</dbReference>
<accession>H2YN32</accession>
<dbReference type="Gene3D" id="3.10.350.10">
    <property type="entry name" value="LysM domain"/>
    <property type="match status" value="1"/>
</dbReference>
<dbReference type="CDD" id="cd00118">
    <property type="entry name" value="LysM"/>
    <property type="match status" value="1"/>
</dbReference>
<dbReference type="PROSITE" id="PS51782">
    <property type="entry name" value="LYSM"/>
    <property type="match status" value="1"/>
</dbReference>
<evidence type="ECO:0000259" key="3">
    <source>
        <dbReference type="PROSITE" id="PS51782"/>
    </source>
</evidence>
<keyword evidence="2" id="KW-0472">Membrane</keyword>
<keyword evidence="2" id="KW-1133">Transmembrane helix</keyword>
<feature type="transmembrane region" description="Helical" evidence="2">
    <location>
        <begin position="235"/>
        <end position="257"/>
    </location>
</feature>
<dbReference type="AlphaFoldDB" id="H2YN32"/>
<reference evidence="4" key="2">
    <citation type="submission" date="2025-08" db="UniProtKB">
        <authorList>
            <consortium name="Ensembl"/>
        </authorList>
    </citation>
    <scope>IDENTIFICATION</scope>
</reference>
<dbReference type="InterPro" id="IPR018392">
    <property type="entry name" value="LysM"/>
</dbReference>
<evidence type="ECO:0000256" key="1">
    <source>
        <dbReference type="SAM" id="MobiDB-lite"/>
    </source>
</evidence>
<dbReference type="eggNOG" id="KOG2850">
    <property type="taxonomic scope" value="Eukaryota"/>
</dbReference>
<feature type="domain" description="LysM" evidence="3">
    <location>
        <begin position="69"/>
        <end position="113"/>
    </location>
</feature>
<dbReference type="FunCoup" id="H2YN32">
    <property type="interactions" value="6"/>
</dbReference>
<evidence type="ECO:0000313" key="4">
    <source>
        <dbReference type="Ensembl" id="ENSCSAVP00000006734.1"/>
    </source>
</evidence>
<dbReference type="InParanoid" id="H2YN32"/>
<organism evidence="4 5">
    <name type="scientific">Ciona savignyi</name>
    <name type="common">Pacific transparent sea squirt</name>
    <dbReference type="NCBI Taxonomy" id="51511"/>
    <lineage>
        <taxon>Eukaryota</taxon>
        <taxon>Metazoa</taxon>
        <taxon>Chordata</taxon>
        <taxon>Tunicata</taxon>
        <taxon>Ascidiacea</taxon>
        <taxon>Phlebobranchia</taxon>
        <taxon>Cionidae</taxon>
        <taxon>Ciona</taxon>
    </lineage>
</organism>
<sequence>MEKIKLANKNSNSNHNGAVDVLKSRQRFGKSDDKAIDDVTEMTQLRPRVGGNTSYMSERTPPPDGVVYLEREILPTDTLHSFALLYGCTMNDIKRANNLINEQDFYGLRTIKIPVKRHGLLTEPEEESKRRPVTTSIGGSPNNDVYVGEEMDSADSAENISLLSNSLSRVDKNDANKFLKKVDKEIRKTVRSSDVLERNEILEEVVSSLGSVGYRPLPLPGAKDDCSGADWGVKWWVLLLGFLVVFFILAIGGYEYYHMASIEISNSTPNR</sequence>